<accession>A0A123TKQ1</accession>
<evidence type="ECO:0000313" key="1">
    <source>
        <dbReference type="EMBL" id="CYV39722.1"/>
    </source>
</evidence>
<dbReference type="EMBL" id="FIID01000001">
    <property type="protein sequence ID" value="CYV39722.1"/>
    <property type="molecule type" value="Genomic_DNA"/>
</dbReference>
<evidence type="ECO:0000313" key="2">
    <source>
        <dbReference type="Proteomes" id="UP000072933"/>
    </source>
</evidence>
<name>A0A123TKQ1_STRSU</name>
<organism evidence="1 2">
    <name type="scientific">Streptococcus suis</name>
    <dbReference type="NCBI Taxonomy" id="1307"/>
    <lineage>
        <taxon>Bacteria</taxon>
        <taxon>Bacillati</taxon>
        <taxon>Bacillota</taxon>
        <taxon>Bacilli</taxon>
        <taxon>Lactobacillales</taxon>
        <taxon>Streptococcaceae</taxon>
        <taxon>Streptococcus</taxon>
    </lineage>
</organism>
<dbReference type="RefSeq" id="WP_261308396.1">
    <property type="nucleotide sequence ID" value="NZ_FIID01000001.1"/>
</dbReference>
<proteinExistence type="predicted"/>
<gene>
    <name evidence="1" type="ORF">ERS132370_00120</name>
</gene>
<sequence length="44" mass="4987">MNIKQKTKKNGQTVYYASLYLGVDSITGKKSVLPSLPEQRKRCN</sequence>
<dbReference type="Proteomes" id="UP000072933">
    <property type="component" value="Unassembled WGS sequence"/>
</dbReference>
<dbReference type="AlphaFoldDB" id="A0A123TKQ1"/>
<protein>
    <submittedName>
        <fullName evidence="1">Integrase</fullName>
    </submittedName>
</protein>
<reference evidence="1 2" key="1">
    <citation type="submission" date="2016-02" db="EMBL/GenBank/DDBJ databases">
        <authorList>
            <consortium name="Pathogen Informatics"/>
        </authorList>
    </citation>
    <scope>NUCLEOTIDE SEQUENCE [LARGE SCALE GENOMIC DNA]</scope>
    <source>
        <strain evidence="1 2">LSS8</strain>
    </source>
</reference>